<evidence type="ECO:0000313" key="2">
    <source>
        <dbReference type="EMBL" id="JAD90516.1"/>
    </source>
</evidence>
<name>A0A0A9DRV8_ARUDO</name>
<reference evidence="2" key="2">
    <citation type="journal article" date="2015" name="Data Brief">
        <title>Shoot transcriptome of the giant reed, Arundo donax.</title>
        <authorList>
            <person name="Barrero R.A."/>
            <person name="Guerrero F.D."/>
            <person name="Moolhuijzen P."/>
            <person name="Goolsby J.A."/>
            <person name="Tidwell J."/>
            <person name="Bellgard S.E."/>
            <person name="Bellgard M.I."/>
        </authorList>
    </citation>
    <scope>NUCLEOTIDE SEQUENCE</scope>
    <source>
        <tissue evidence="2">Shoot tissue taken approximately 20 cm above the soil surface</tissue>
    </source>
</reference>
<sequence length="118" mass="13760">MLLPLKSITLQLPCLYLPPDAQIYLFRLKQRTSVRVGTPPRRSPRPRGPHSRRRPAPRRYRRRSRRRRRCPRPCRCSSRSSPRRPPSPRRSRRTSQGRSPSRRGTAAESGDGEIGRRG</sequence>
<organism evidence="2">
    <name type="scientific">Arundo donax</name>
    <name type="common">Giant reed</name>
    <name type="synonym">Donax arundinaceus</name>
    <dbReference type="NCBI Taxonomy" id="35708"/>
    <lineage>
        <taxon>Eukaryota</taxon>
        <taxon>Viridiplantae</taxon>
        <taxon>Streptophyta</taxon>
        <taxon>Embryophyta</taxon>
        <taxon>Tracheophyta</taxon>
        <taxon>Spermatophyta</taxon>
        <taxon>Magnoliopsida</taxon>
        <taxon>Liliopsida</taxon>
        <taxon>Poales</taxon>
        <taxon>Poaceae</taxon>
        <taxon>PACMAD clade</taxon>
        <taxon>Arundinoideae</taxon>
        <taxon>Arundineae</taxon>
        <taxon>Arundo</taxon>
    </lineage>
</organism>
<feature type="compositionally biased region" description="Basic residues" evidence="1">
    <location>
        <begin position="86"/>
        <end position="95"/>
    </location>
</feature>
<feature type="region of interest" description="Disordered" evidence="1">
    <location>
        <begin position="29"/>
        <end position="118"/>
    </location>
</feature>
<dbReference type="EMBL" id="GBRH01207379">
    <property type="protein sequence ID" value="JAD90516.1"/>
    <property type="molecule type" value="Transcribed_RNA"/>
</dbReference>
<proteinExistence type="predicted"/>
<evidence type="ECO:0000256" key="1">
    <source>
        <dbReference type="SAM" id="MobiDB-lite"/>
    </source>
</evidence>
<dbReference type="AlphaFoldDB" id="A0A0A9DRV8"/>
<feature type="compositionally biased region" description="Basic residues" evidence="1">
    <location>
        <begin position="42"/>
        <end position="72"/>
    </location>
</feature>
<protein>
    <submittedName>
        <fullName evidence="2">Uncharacterized protein</fullName>
    </submittedName>
</protein>
<reference evidence="2" key="1">
    <citation type="submission" date="2014-09" db="EMBL/GenBank/DDBJ databases">
        <authorList>
            <person name="Magalhaes I.L.F."/>
            <person name="Oliveira U."/>
            <person name="Santos F.R."/>
            <person name="Vidigal T.H.D.A."/>
            <person name="Brescovit A.D."/>
            <person name="Santos A.J."/>
        </authorList>
    </citation>
    <scope>NUCLEOTIDE SEQUENCE</scope>
    <source>
        <tissue evidence="2">Shoot tissue taken approximately 20 cm above the soil surface</tissue>
    </source>
</reference>
<accession>A0A0A9DRV8</accession>